<evidence type="ECO:0000313" key="8">
    <source>
        <dbReference type="EMBL" id="RDB60582.1"/>
    </source>
</evidence>
<dbReference type="NCBIfam" id="NF002325">
    <property type="entry name" value="PRK01278.1"/>
    <property type="match status" value="1"/>
</dbReference>
<evidence type="ECO:0000256" key="2">
    <source>
        <dbReference type="ARBA" id="ARBA00022576"/>
    </source>
</evidence>
<comment type="caution">
    <text evidence="8">The sequence shown here is derived from an EMBL/GenBank/DDBJ whole genome shotgun (WGS) entry which is preliminary data.</text>
</comment>
<dbReference type="InterPro" id="IPR049704">
    <property type="entry name" value="Aminotrans_3_PPA_site"/>
</dbReference>
<evidence type="ECO:0000256" key="7">
    <source>
        <dbReference type="RuleBase" id="RU003560"/>
    </source>
</evidence>
<keyword evidence="5 7" id="KW-0663">Pyridoxal phosphate</keyword>
<dbReference type="NCBIfam" id="TIGR00707">
    <property type="entry name" value="argD"/>
    <property type="match status" value="1"/>
</dbReference>
<evidence type="ECO:0000256" key="5">
    <source>
        <dbReference type="ARBA" id="ARBA00022898"/>
    </source>
</evidence>
<dbReference type="PANTHER" id="PTHR11986">
    <property type="entry name" value="AMINOTRANSFERASE CLASS III"/>
    <property type="match status" value="1"/>
</dbReference>
<evidence type="ECO:0000256" key="3">
    <source>
        <dbReference type="ARBA" id="ARBA00022605"/>
    </source>
</evidence>
<dbReference type="FunFam" id="3.40.640.10:FF:000004">
    <property type="entry name" value="Acetylornithine aminotransferase"/>
    <property type="match status" value="1"/>
</dbReference>
<comment type="pathway">
    <text evidence="6">Amino-acid biosynthesis.</text>
</comment>
<proteinExistence type="inferred from homology"/>
<accession>A0A369LN68</accession>
<dbReference type="CDD" id="cd00610">
    <property type="entry name" value="OAT_like"/>
    <property type="match status" value="1"/>
</dbReference>
<dbReference type="Gene3D" id="3.40.640.10">
    <property type="entry name" value="Type I PLP-dependent aspartate aminotransferase-like (Major domain)"/>
    <property type="match status" value="1"/>
</dbReference>
<dbReference type="Proteomes" id="UP000253975">
    <property type="component" value="Unassembled WGS sequence"/>
</dbReference>
<evidence type="ECO:0000313" key="9">
    <source>
        <dbReference type="Proteomes" id="UP000253975"/>
    </source>
</evidence>
<protein>
    <submittedName>
        <fullName evidence="8">Aspartate aminotransferase family protein</fullName>
    </submittedName>
</protein>
<dbReference type="PANTHER" id="PTHR11986:SF79">
    <property type="entry name" value="ACETYLORNITHINE AMINOTRANSFERASE, MITOCHONDRIAL"/>
    <property type="match status" value="1"/>
</dbReference>
<dbReference type="InterPro" id="IPR015424">
    <property type="entry name" value="PyrdxlP-dep_Trfase"/>
</dbReference>
<dbReference type="InterPro" id="IPR015421">
    <property type="entry name" value="PyrdxlP-dep_Trfase_major"/>
</dbReference>
<dbReference type="EMBL" id="PPTO01000002">
    <property type="protein sequence ID" value="RDB60582.1"/>
    <property type="molecule type" value="Genomic_DNA"/>
</dbReference>
<dbReference type="GO" id="GO:0042802">
    <property type="term" value="F:identical protein binding"/>
    <property type="evidence" value="ECO:0007669"/>
    <property type="project" value="TreeGrafter"/>
</dbReference>
<sequence>MSLAQQQELESKYVMGTFARKPVEFVSGNGMTLTDDKGKQYLDFIGGIGVISLGHCAPALVKTLQEQTAKLMHVSNYYYIEHRGEVAEKLSGILGGTTDSGEPIEWKTFFSNSGAESNECAIKLARLYAKRFGNGGSTIVTITNSFHGRTLATLAATAQPLKQEAFKPLPGGFVDVPQNDVAALEAAFANHDVCAVILEVVQGESGVHPCSQEYMEAVRRLTSENKALMICDEVQCGMYRCGVPFAFQHYGVTPDIVAMAKGIAGGVPMGACAARAEVADAFGPGDHGTTFGGSCLAIAAANCVLDELGREGEIERIEAAGEHLAERLTALPHVKEVRGLGLMRAVEFDDSVDAPALVLAALNAPQGLVLNYTGAHTLRFLPPLIVTNADIDAMADQLEKLIQA</sequence>
<evidence type="ECO:0000256" key="1">
    <source>
        <dbReference type="ARBA" id="ARBA00001933"/>
    </source>
</evidence>
<keyword evidence="3" id="KW-0028">Amino-acid biosynthesis</keyword>
<reference evidence="8 9" key="1">
    <citation type="journal article" date="2018" name="Elife">
        <title>Discovery and characterization of a prevalent human gut bacterial enzyme sufficient for the inactivation of a family of plant toxins.</title>
        <authorList>
            <person name="Koppel N."/>
            <person name="Bisanz J.E."/>
            <person name="Pandelia M.E."/>
            <person name="Turnbaugh P.J."/>
            <person name="Balskus E.P."/>
        </authorList>
    </citation>
    <scope>NUCLEOTIDE SEQUENCE [LARGE SCALE GENOMIC DNA]</scope>
    <source>
        <strain evidence="8 9">OB21 GAM31</strain>
    </source>
</reference>
<dbReference type="InterPro" id="IPR015422">
    <property type="entry name" value="PyrdxlP-dep_Trfase_small"/>
</dbReference>
<dbReference type="GO" id="GO:0006526">
    <property type="term" value="P:L-arginine biosynthetic process"/>
    <property type="evidence" value="ECO:0007669"/>
    <property type="project" value="UniProtKB-ARBA"/>
</dbReference>
<dbReference type="PIRSF" id="PIRSF000521">
    <property type="entry name" value="Transaminase_4ab_Lys_Orn"/>
    <property type="match status" value="1"/>
</dbReference>
<comment type="cofactor">
    <cofactor evidence="1">
        <name>pyridoxal 5'-phosphate</name>
        <dbReference type="ChEBI" id="CHEBI:597326"/>
    </cofactor>
</comment>
<dbReference type="SUPFAM" id="SSF53383">
    <property type="entry name" value="PLP-dependent transferases"/>
    <property type="match status" value="1"/>
</dbReference>
<gene>
    <name evidence="8" type="ORF">C1881_01440</name>
</gene>
<organism evidence="8 9">
    <name type="scientific">Slackia isoflavoniconvertens</name>
    <dbReference type="NCBI Taxonomy" id="572010"/>
    <lineage>
        <taxon>Bacteria</taxon>
        <taxon>Bacillati</taxon>
        <taxon>Actinomycetota</taxon>
        <taxon>Coriobacteriia</taxon>
        <taxon>Eggerthellales</taxon>
        <taxon>Eggerthellaceae</taxon>
        <taxon>Slackia</taxon>
    </lineage>
</organism>
<dbReference type="Pfam" id="PF00202">
    <property type="entry name" value="Aminotran_3"/>
    <property type="match status" value="1"/>
</dbReference>
<evidence type="ECO:0000256" key="4">
    <source>
        <dbReference type="ARBA" id="ARBA00022679"/>
    </source>
</evidence>
<dbReference type="InterPro" id="IPR050103">
    <property type="entry name" value="Class-III_PLP-dep_AT"/>
</dbReference>
<dbReference type="PROSITE" id="PS00600">
    <property type="entry name" value="AA_TRANSFER_CLASS_3"/>
    <property type="match status" value="1"/>
</dbReference>
<evidence type="ECO:0000256" key="6">
    <source>
        <dbReference type="ARBA" id="ARBA00029440"/>
    </source>
</evidence>
<keyword evidence="4 8" id="KW-0808">Transferase</keyword>
<dbReference type="GO" id="GO:0008483">
    <property type="term" value="F:transaminase activity"/>
    <property type="evidence" value="ECO:0007669"/>
    <property type="project" value="UniProtKB-KW"/>
</dbReference>
<dbReference type="RefSeq" id="WP_114614767.1">
    <property type="nucleotide sequence ID" value="NZ_PPTO01000002.1"/>
</dbReference>
<dbReference type="GO" id="GO:0030170">
    <property type="term" value="F:pyridoxal phosphate binding"/>
    <property type="evidence" value="ECO:0007669"/>
    <property type="project" value="InterPro"/>
</dbReference>
<name>A0A369LN68_9ACTN</name>
<comment type="similarity">
    <text evidence="7">Belongs to the class-III pyridoxal-phosphate-dependent aminotransferase family.</text>
</comment>
<dbReference type="InterPro" id="IPR004636">
    <property type="entry name" value="AcOrn/SuccOrn_fam"/>
</dbReference>
<dbReference type="Gene3D" id="3.90.1150.10">
    <property type="entry name" value="Aspartate Aminotransferase, domain 1"/>
    <property type="match status" value="1"/>
</dbReference>
<keyword evidence="2 8" id="KW-0032">Aminotransferase</keyword>
<dbReference type="InterPro" id="IPR005814">
    <property type="entry name" value="Aminotrans_3"/>
</dbReference>
<dbReference type="AlphaFoldDB" id="A0A369LN68"/>